<dbReference type="OrthoDB" id="6354171at2759"/>
<dbReference type="FunFam" id="3.30.160.60:FF:000131">
    <property type="entry name" value="protein indeterminate-domain 5, chloroplastic-like"/>
    <property type="match status" value="1"/>
</dbReference>
<dbReference type="InterPro" id="IPR013087">
    <property type="entry name" value="Znf_C2H2_type"/>
</dbReference>
<evidence type="ECO:0000256" key="6">
    <source>
        <dbReference type="ARBA" id="ARBA00023125"/>
    </source>
</evidence>
<keyword evidence="12" id="KW-1185">Reference proteome</keyword>
<keyword evidence="2" id="KW-0677">Repeat</keyword>
<sequence length="488" mass="54028">MDDGEVSNAAFPLHHNNQTHHPTSNNPPPLKRKRNLPGNPDPEAEVIALSPKTLMATNRFVCEICLKGFQRDQNLQLHRRGHNLPWKLKQRTTKEVRKRVYVCPEKSCVHNHPSRALGDLTGIKKHFCRKHGEKKWKCDKCSKRYAVQSDWKAHSKTCGTREYKCDCGTIFSRRDSFITHRAFCDALAEETARVNAASTINHTLLGANNIAYTLMQQQNHHPLVPNNMSTHFSSIFKPISSSTTDEISSNSQTSSRPLSLWNMGHHPHDTTTIMPITHNNLHDIHHQIGFATNPPPPSIWMFGNKHPSNGSQQEIITSTTSANSLPLMNIVKNNNNNNNSNNNNNNNHVANQLVSVPSLYSTQHQSHDHDQTATTSSSAANMSATALLQKAAQIGSTSSTDPSSFLGSIGLKCSNNNNQGQDGNNKFCGIYSSSWSEPESSTGDLTQMPPTKRMRVQNEDGSAGGQTRDFLGVGVQTICHPSSITGWI</sequence>
<dbReference type="GO" id="GO:0003677">
    <property type="term" value="F:DNA binding"/>
    <property type="evidence" value="ECO:0007669"/>
    <property type="project" value="UniProtKB-KW"/>
</dbReference>
<dbReference type="AlphaFoldDB" id="A0A445BXI4"/>
<keyword evidence="4" id="KW-0862">Zinc</keyword>
<feature type="region of interest" description="Disordered" evidence="9">
    <location>
        <begin position="1"/>
        <end position="43"/>
    </location>
</feature>
<keyword evidence="7" id="KW-0804">Transcription</keyword>
<dbReference type="Pfam" id="PF22996">
    <property type="entry name" value="C2H2-2nd_BIRD-IDD"/>
    <property type="match status" value="1"/>
</dbReference>
<dbReference type="Pfam" id="PF22995">
    <property type="entry name" value="C2CH-3rd_BIRD-IDD"/>
    <property type="match status" value="1"/>
</dbReference>
<dbReference type="InterPro" id="IPR055187">
    <property type="entry name" value="C2CH-3rd_BIRD-IDD"/>
</dbReference>
<dbReference type="GO" id="GO:0003700">
    <property type="term" value="F:DNA-binding transcription factor activity"/>
    <property type="evidence" value="ECO:0007669"/>
    <property type="project" value="TreeGrafter"/>
</dbReference>
<dbReference type="InterPro" id="IPR055186">
    <property type="entry name" value="C2H2-2nd_BIRD-IDD"/>
</dbReference>
<proteinExistence type="predicted"/>
<evidence type="ECO:0000256" key="4">
    <source>
        <dbReference type="ARBA" id="ARBA00022833"/>
    </source>
</evidence>
<keyword evidence="6" id="KW-0238">DNA-binding</keyword>
<protein>
    <recommendedName>
        <fullName evidence="10">C2H2-type domain-containing protein</fullName>
    </recommendedName>
</protein>
<dbReference type="Proteomes" id="UP000289738">
    <property type="component" value="Chromosome A08"/>
</dbReference>
<keyword evidence="5" id="KW-0805">Transcription regulation</keyword>
<gene>
    <name evidence="11" type="ORF">Ahy_A08g039859</name>
</gene>
<dbReference type="PANTHER" id="PTHR10593">
    <property type="entry name" value="SERINE/THREONINE-PROTEIN KINASE RIO"/>
    <property type="match status" value="1"/>
</dbReference>
<evidence type="ECO:0000313" key="12">
    <source>
        <dbReference type="Proteomes" id="UP000289738"/>
    </source>
</evidence>
<feature type="compositionally biased region" description="Polar residues" evidence="9">
    <location>
        <begin position="15"/>
        <end position="24"/>
    </location>
</feature>
<name>A0A445BXI4_ARAHY</name>
<dbReference type="Pfam" id="PF22992">
    <property type="entry name" value="C2CH-4th_BIRD-IDD"/>
    <property type="match status" value="1"/>
</dbReference>
<evidence type="ECO:0000256" key="8">
    <source>
        <dbReference type="PROSITE-ProRule" id="PRU00042"/>
    </source>
</evidence>
<dbReference type="SUPFAM" id="SSF57667">
    <property type="entry name" value="beta-beta-alpha zinc fingers"/>
    <property type="match status" value="1"/>
</dbReference>
<evidence type="ECO:0000256" key="1">
    <source>
        <dbReference type="ARBA" id="ARBA00022723"/>
    </source>
</evidence>
<evidence type="ECO:0000259" key="10">
    <source>
        <dbReference type="PROSITE" id="PS50157"/>
    </source>
</evidence>
<keyword evidence="3 8" id="KW-0863">Zinc-finger</keyword>
<dbReference type="STRING" id="3818.A0A445BXI4"/>
<dbReference type="GO" id="GO:0008270">
    <property type="term" value="F:zinc ion binding"/>
    <property type="evidence" value="ECO:0007669"/>
    <property type="project" value="UniProtKB-KW"/>
</dbReference>
<dbReference type="InterPro" id="IPR055185">
    <property type="entry name" value="C2CH-4th_BIRD-IDD"/>
</dbReference>
<feature type="domain" description="C2H2-type" evidence="10">
    <location>
        <begin position="60"/>
        <end position="82"/>
    </location>
</feature>
<evidence type="ECO:0000256" key="7">
    <source>
        <dbReference type="ARBA" id="ARBA00023163"/>
    </source>
</evidence>
<dbReference type="PANTHER" id="PTHR10593:SF167">
    <property type="entry name" value="F-BOX ASSOCIATED PROTEIN"/>
    <property type="match status" value="1"/>
</dbReference>
<dbReference type="PROSITE" id="PS00028">
    <property type="entry name" value="ZINC_FINGER_C2H2_1"/>
    <property type="match status" value="1"/>
</dbReference>
<evidence type="ECO:0000256" key="2">
    <source>
        <dbReference type="ARBA" id="ARBA00022737"/>
    </source>
</evidence>
<dbReference type="InterPro" id="IPR031140">
    <property type="entry name" value="IDD1-16"/>
</dbReference>
<evidence type="ECO:0000256" key="9">
    <source>
        <dbReference type="SAM" id="MobiDB-lite"/>
    </source>
</evidence>
<keyword evidence="1" id="KW-0479">Metal-binding</keyword>
<organism evidence="11 12">
    <name type="scientific">Arachis hypogaea</name>
    <name type="common">Peanut</name>
    <dbReference type="NCBI Taxonomy" id="3818"/>
    <lineage>
        <taxon>Eukaryota</taxon>
        <taxon>Viridiplantae</taxon>
        <taxon>Streptophyta</taxon>
        <taxon>Embryophyta</taxon>
        <taxon>Tracheophyta</taxon>
        <taxon>Spermatophyta</taxon>
        <taxon>Magnoliopsida</taxon>
        <taxon>eudicotyledons</taxon>
        <taxon>Gunneridae</taxon>
        <taxon>Pentapetalae</taxon>
        <taxon>rosids</taxon>
        <taxon>fabids</taxon>
        <taxon>Fabales</taxon>
        <taxon>Fabaceae</taxon>
        <taxon>Papilionoideae</taxon>
        <taxon>50 kb inversion clade</taxon>
        <taxon>dalbergioids sensu lato</taxon>
        <taxon>Dalbergieae</taxon>
        <taxon>Pterocarpus clade</taxon>
        <taxon>Arachis</taxon>
    </lineage>
</organism>
<dbReference type="InterPro" id="IPR036236">
    <property type="entry name" value="Znf_C2H2_sf"/>
</dbReference>
<dbReference type="FunFam" id="3.30.160.60:FF:000554">
    <property type="entry name" value="protein indeterminate-domain 12-like"/>
    <property type="match status" value="1"/>
</dbReference>
<dbReference type="GO" id="GO:0005634">
    <property type="term" value="C:nucleus"/>
    <property type="evidence" value="ECO:0007669"/>
    <property type="project" value="TreeGrafter"/>
</dbReference>
<dbReference type="Gene3D" id="3.30.160.60">
    <property type="entry name" value="Classic Zinc Finger"/>
    <property type="match status" value="1"/>
</dbReference>
<dbReference type="Gramene" id="arahy.Tifrunner.gnm2.ann2.Ah08g223900.1">
    <property type="protein sequence ID" value="arahy.Tifrunner.gnm2.ann2.Ah08g223900.1-CDS"/>
    <property type="gene ID" value="arahy.Tifrunner.gnm2.ann2.Ah08g223900"/>
</dbReference>
<comment type="caution">
    <text evidence="11">The sequence shown here is derived from an EMBL/GenBank/DDBJ whole genome shotgun (WGS) entry which is preliminary data.</text>
</comment>
<evidence type="ECO:0000256" key="3">
    <source>
        <dbReference type="ARBA" id="ARBA00022771"/>
    </source>
</evidence>
<evidence type="ECO:0000256" key="5">
    <source>
        <dbReference type="ARBA" id="ARBA00023015"/>
    </source>
</evidence>
<dbReference type="PROSITE" id="PS50157">
    <property type="entry name" value="ZINC_FINGER_C2H2_2"/>
    <property type="match status" value="1"/>
</dbReference>
<dbReference type="EMBL" id="SDMP01000008">
    <property type="protein sequence ID" value="RYR43445.1"/>
    <property type="molecule type" value="Genomic_DNA"/>
</dbReference>
<reference evidence="11 12" key="1">
    <citation type="submission" date="2019-01" db="EMBL/GenBank/DDBJ databases">
        <title>Sequencing of cultivated peanut Arachis hypogaea provides insights into genome evolution and oil improvement.</title>
        <authorList>
            <person name="Chen X."/>
        </authorList>
    </citation>
    <scope>NUCLEOTIDE SEQUENCE [LARGE SCALE GENOMIC DNA]</scope>
    <source>
        <strain evidence="12">cv. Fuhuasheng</strain>
        <tissue evidence="11">Leaves</tissue>
    </source>
</reference>
<evidence type="ECO:0000313" key="11">
    <source>
        <dbReference type="EMBL" id="RYR43445.1"/>
    </source>
</evidence>
<accession>A0A445BXI4</accession>